<evidence type="ECO:0000313" key="1">
    <source>
        <dbReference type="EMBL" id="CAA9495152.1"/>
    </source>
</evidence>
<gene>
    <name evidence="1" type="ORF">AVDCRST_MAG67-1632</name>
</gene>
<dbReference type="EMBL" id="CADCVQ010000070">
    <property type="protein sequence ID" value="CAA9495152.1"/>
    <property type="molecule type" value="Genomic_DNA"/>
</dbReference>
<dbReference type="GO" id="GO:0016829">
    <property type="term" value="F:lyase activity"/>
    <property type="evidence" value="ECO:0007669"/>
    <property type="project" value="UniProtKB-KW"/>
</dbReference>
<sequence>MSAQPTIASEPVQVGGPYWEELSVGARYVEFPAMTLNEGHAALHQSIVGDRLRLALDATLSERVAGRRLAHPMLVCDVSIGQSTLPTQRVIGNLFYRRLMLRRLPAIGDTLKTTTEIVALKRNTIKAGRTPTGLAVLHIVTTDQEDRPILDYWRCAMLPIGDVGASQPHADDLDRFPADLPADALHAPLDGIDLGAYRDAVPGVHFAGLTAPTTWALDGGDSVTAATELVRLSLNLAKAHSDPGSHHSGKRLVYGGHTIGIAAGHLTRTLPNLVTIIGWHHCNHLGPVFEGDVLRSTVHLEGTEALPGGGGLVTLRIEVSAQRADGALDGVLDWRLVGAMA</sequence>
<dbReference type="SUPFAM" id="SSF54637">
    <property type="entry name" value="Thioesterase/thiol ester dehydrase-isomerase"/>
    <property type="match status" value="2"/>
</dbReference>
<dbReference type="CDD" id="cd03451">
    <property type="entry name" value="FkbR2"/>
    <property type="match status" value="1"/>
</dbReference>
<dbReference type="EC" id="4.2.1.148" evidence="1"/>
<name>A0A6J4SLS6_9ACTN</name>
<organism evidence="1">
    <name type="scientific">uncultured Solirubrobacteraceae bacterium</name>
    <dbReference type="NCBI Taxonomy" id="1162706"/>
    <lineage>
        <taxon>Bacteria</taxon>
        <taxon>Bacillati</taxon>
        <taxon>Actinomycetota</taxon>
        <taxon>Thermoleophilia</taxon>
        <taxon>Solirubrobacterales</taxon>
        <taxon>Solirubrobacteraceae</taxon>
        <taxon>environmental samples</taxon>
    </lineage>
</organism>
<dbReference type="PANTHER" id="PTHR43664">
    <property type="entry name" value="MONOAMINE OXIDASE-RELATED"/>
    <property type="match status" value="1"/>
</dbReference>
<dbReference type="Gene3D" id="3.10.129.10">
    <property type="entry name" value="Hotdog Thioesterase"/>
    <property type="match status" value="2"/>
</dbReference>
<proteinExistence type="predicted"/>
<dbReference type="PANTHER" id="PTHR43664:SF1">
    <property type="entry name" value="BETA-METHYLMALYL-COA DEHYDRATASE"/>
    <property type="match status" value="1"/>
</dbReference>
<dbReference type="AlphaFoldDB" id="A0A6J4SLS6"/>
<protein>
    <submittedName>
        <fullName evidence="1">2-methylfumaryl-CoA hydratase</fullName>
        <ecNumber evidence="1">4.2.1.148</ecNumber>
    </submittedName>
</protein>
<accession>A0A6J4SLS6</accession>
<keyword evidence="1" id="KW-0456">Lyase</keyword>
<dbReference type="InterPro" id="IPR029069">
    <property type="entry name" value="HotDog_dom_sf"/>
</dbReference>
<dbReference type="InterPro" id="IPR052342">
    <property type="entry name" value="MCH/BMMD"/>
</dbReference>
<reference evidence="1" key="1">
    <citation type="submission" date="2020-02" db="EMBL/GenBank/DDBJ databases">
        <authorList>
            <person name="Meier V. D."/>
        </authorList>
    </citation>
    <scope>NUCLEOTIDE SEQUENCE</scope>
    <source>
        <strain evidence="1">AVDCRST_MAG67</strain>
    </source>
</reference>